<keyword evidence="1" id="KW-0472">Membrane</keyword>
<dbReference type="Gene3D" id="3.40.50.300">
    <property type="entry name" value="P-loop containing nucleotide triphosphate hydrolases"/>
    <property type="match status" value="1"/>
</dbReference>
<dbReference type="Pfam" id="PF00350">
    <property type="entry name" value="Dynamin_N"/>
    <property type="match status" value="1"/>
</dbReference>
<organism evidence="3 4">
    <name type="scientific">Actinomycetospora aeridis</name>
    <dbReference type="NCBI Taxonomy" id="3129231"/>
    <lineage>
        <taxon>Bacteria</taxon>
        <taxon>Bacillati</taxon>
        <taxon>Actinomycetota</taxon>
        <taxon>Actinomycetes</taxon>
        <taxon>Pseudonocardiales</taxon>
        <taxon>Pseudonocardiaceae</taxon>
        <taxon>Actinomycetospora</taxon>
    </lineage>
</organism>
<evidence type="ECO:0000313" key="4">
    <source>
        <dbReference type="Proteomes" id="UP001370100"/>
    </source>
</evidence>
<reference evidence="3 4" key="1">
    <citation type="submission" date="2024-03" db="EMBL/GenBank/DDBJ databases">
        <title>Actinomycetospora sp. OC33-EN06, a novel actinomycete isolated from wild orchid (Aerides multiflora).</title>
        <authorList>
            <person name="Suriyachadkun C."/>
        </authorList>
    </citation>
    <scope>NUCLEOTIDE SEQUENCE [LARGE SCALE GENOMIC DNA]</scope>
    <source>
        <strain evidence="3 4">OC33-EN06</strain>
    </source>
</reference>
<gene>
    <name evidence="3" type="ORF">WCD41_15780</name>
</gene>
<dbReference type="PANTHER" id="PTHR43681:SF1">
    <property type="entry name" value="SARCALUMENIN"/>
    <property type="match status" value="1"/>
</dbReference>
<dbReference type="Proteomes" id="UP001370100">
    <property type="component" value="Unassembled WGS sequence"/>
</dbReference>
<keyword evidence="1" id="KW-0812">Transmembrane</keyword>
<evidence type="ECO:0000313" key="3">
    <source>
        <dbReference type="EMBL" id="MEJ2887920.1"/>
    </source>
</evidence>
<feature type="transmembrane region" description="Helical" evidence="1">
    <location>
        <begin position="480"/>
        <end position="499"/>
    </location>
</feature>
<accession>A0ABU8N688</accession>
<keyword evidence="1" id="KW-1133">Transmembrane helix</keyword>
<evidence type="ECO:0000256" key="1">
    <source>
        <dbReference type="SAM" id="Phobius"/>
    </source>
</evidence>
<dbReference type="InterPro" id="IPR027417">
    <property type="entry name" value="P-loop_NTPase"/>
</dbReference>
<dbReference type="RefSeq" id="WP_337714410.1">
    <property type="nucleotide sequence ID" value="NZ_JBBEGL010000004.1"/>
</dbReference>
<dbReference type="InterPro" id="IPR051943">
    <property type="entry name" value="TRAFAC_Dynamin-like_GTPase"/>
</dbReference>
<proteinExistence type="predicted"/>
<name>A0ABU8N688_9PSEU</name>
<feature type="domain" description="Dynamin N-terminal" evidence="2">
    <location>
        <begin position="48"/>
        <end position="206"/>
    </location>
</feature>
<dbReference type="SUPFAM" id="SSF52540">
    <property type="entry name" value="P-loop containing nucleoside triphosphate hydrolases"/>
    <property type="match status" value="1"/>
</dbReference>
<sequence length="616" mass="65707">MSTTDDLRTGLGTLVTGLHQVASAVDLPAIVAPLVAECQRPPGAAARVVVAGATKRGKSALVNAVLDRPGLVPVDTDVATGVHIAVRYGAQERARVHVAGAEPIDIALADVERYASERHNPGNALDVSAVEIEVPAPLLAGGLELVDTPGVDSVVARHADVTLAALALADALVLVVDPGRPLIAPELAFLGEATQRVGHVVFVLTKLDLHREWRRVLDDDRALVATHAPRFARAPFLPVSGRLMAAASDARRRGRDALADKVAAESGGDALVAELAKVGAELETVRLGNVVQLGLVTANRLTAAVRAARPPADDPAAAAAVEQERATLRRLTDTGTRWRQELAHAFRRLQLDLEAHLAASATRTDQDISDSLETWSDQRADTIGRELDDAVRVLWLDAVVLVRERVETIVADLVAVVADHGVELARPELELPVLRRDPTRRPDADDDPSQRGLAGALGSYGAAAGMAFGADRMLALLSPLLGPVGLGLGAAIGIAGIAMRRRAMDRMREHRAAQRLATRTIADARAHTQREFTKHLVDVQFGLEQVVHDLLTARRRELDEGVKRSAALLKATAEERERQRKVTDDALAALEGLRRDAAALHRIVENTRATPIPATT</sequence>
<dbReference type="InterPro" id="IPR045063">
    <property type="entry name" value="Dynamin_N"/>
</dbReference>
<evidence type="ECO:0000259" key="2">
    <source>
        <dbReference type="Pfam" id="PF00350"/>
    </source>
</evidence>
<protein>
    <submittedName>
        <fullName evidence="3">Dynamin family protein</fullName>
    </submittedName>
</protein>
<dbReference type="EMBL" id="JBBEGL010000004">
    <property type="protein sequence ID" value="MEJ2887920.1"/>
    <property type="molecule type" value="Genomic_DNA"/>
</dbReference>
<dbReference type="PANTHER" id="PTHR43681">
    <property type="entry name" value="TRANSMEMBRANE GTPASE FZO"/>
    <property type="match status" value="1"/>
</dbReference>
<comment type="caution">
    <text evidence="3">The sequence shown here is derived from an EMBL/GenBank/DDBJ whole genome shotgun (WGS) entry which is preliminary data.</text>
</comment>
<keyword evidence="4" id="KW-1185">Reference proteome</keyword>